<accession>A0A0A7RPM7</accession>
<dbReference type="AlphaFoldDB" id="A0A0A7RPM7"/>
<dbReference type="InterPro" id="IPR050373">
    <property type="entry name" value="Fibrinogen_C-term_domain"/>
</dbReference>
<dbReference type="InterPro" id="IPR002181">
    <property type="entry name" value="Fibrinogen_a/b/g_C_dom"/>
</dbReference>
<dbReference type="InterPro" id="IPR036056">
    <property type="entry name" value="Fibrinogen-like_C"/>
</dbReference>
<protein>
    <submittedName>
        <fullName evidence="3">Fibrinogen-related protein</fullName>
    </submittedName>
</protein>
<feature type="domain" description="Fibrinogen C-terminal" evidence="2">
    <location>
        <begin position="97"/>
        <end position="310"/>
    </location>
</feature>
<sequence>MVPLLLILAAFLASEAAATAPVKSSKYTNIGQDGKLFTENIAFETPAFSTLYCALLCNQHETCETFTFVQEVCRGHGVFVTSDTSFTPADGARSYVKNAISKPKDCVEAQRYSNESGVVAIYPEDDSSPLQVYCDQDTDGGGWQVFQRRQDGSVDFFKNWTSYQDGFGNLTGELWLGLDVLHMLTSRQSYKLRVDMVQDGGTKGNAIYSGFSVNNSNDNYRLRLGHFTGGNVEDTLFHQNGMQFTTLDADHDTSDIENCASLNYGGWWYNDCYSCNLNGIYGLGDSGGVWWDVSIFYSLASSEMKMKPLKSAT</sequence>
<evidence type="ECO:0000259" key="2">
    <source>
        <dbReference type="PROSITE" id="PS51406"/>
    </source>
</evidence>
<dbReference type="NCBIfam" id="NF040941">
    <property type="entry name" value="GGGWT_bact"/>
    <property type="match status" value="1"/>
</dbReference>
<dbReference type="SUPFAM" id="SSF56496">
    <property type="entry name" value="Fibrinogen C-terminal domain-like"/>
    <property type="match status" value="1"/>
</dbReference>
<feature type="chain" id="PRO_5002033006" evidence="1">
    <location>
        <begin position="19"/>
        <end position="313"/>
    </location>
</feature>
<dbReference type="Pfam" id="PF00147">
    <property type="entry name" value="Fibrinogen_C"/>
    <property type="match status" value="1"/>
</dbReference>
<gene>
    <name evidence="3" type="primary">FREP-4</name>
</gene>
<dbReference type="Gene3D" id="3.90.215.10">
    <property type="entry name" value="Gamma Fibrinogen, chain A, domain 1"/>
    <property type="match status" value="1"/>
</dbReference>
<dbReference type="PROSITE" id="PS51406">
    <property type="entry name" value="FIBRINOGEN_C_2"/>
    <property type="match status" value="1"/>
</dbReference>
<proteinExistence type="evidence at transcript level"/>
<organism evidence="3">
    <name type="scientific">Littorina littorea</name>
    <name type="common">Common periwinkle</name>
    <dbReference type="NCBI Taxonomy" id="31216"/>
    <lineage>
        <taxon>Eukaryota</taxon>
        <taxon>Metazoa</taxon>
        <taxon>Spiralia</taxon>
        <taxon>Lophotrochozoa</taxon>
        <taxon>Mollusca</taxon>
        <taxon>Gastropoda</taxon>
        <taxon>Caenogastropoda</taxon>
        <taxon>Littorinimorpha</taxon>
        <taxon>Littorinoidea</taxon>
        <taxon>Littorinidae</taxon>
        <taxon>Littorina</taxon>
    </lineage>
</organism>
<reference evidence="3" key="1">
    <citation type="journal article" date="2015" name="Dev. Comp. Immunol.">
        <title>Lectin-like molecules in transcriptome of Littorina littorea hemocytes.</title>
        <authorList>
            <person name="Gorbushin A.M."/>
            <person name="Borisova E.A."/>
        </authorList>
    </citation>
    <scope>NUCLEOTIDE SEQUENCE</scope>
</reference>
<dbReference type="EMBL" id="KM892432">
    <property type="protein sequence ID" value="AJA37846.1"/>
    <property type="molecule type" value="mRNA"/>
</dbReference>
<evidence type="ECO:0000313" key="3">
    <source>
        <dbReference type="EMBL" id="AJA37846.1"/>
    </source>
</evidence>
<dbReference type="PANTHER" id="PTHR19143">
    <property type="entry name" value="FIBRINOGEN/TENASCIN/ANGIOPOEITIN"/>
    <property type="match status" value="1"/>
</dbReference>
<dbReference type="GO" id="GO:0005615">
    <property type="term" value="C:extracellular space"/>
    <property type="evidence" value="ECO:0007669"/>
    <property type="project" value="TreeGrafter"/>
</dbReference>
<dbReference type="InterPro" id="IPR014716">
    <property type="entry name" value="Fibrinogen_a/b/g_C_1"/>
</dbReference>
<dbReference type="CDD" id="cd00087">
    <property type="entry name" value="FReD"/>
    <property type="match status" value="1"/>
</dbReference>
<name>A0A0A7RPM7_LITLI</name>
<feature type="signal peptide" evidence="1">
    <location>
        <begin position="1"/>
        <end position="18"/>
    </location>
</feature>
<dbReference type="SMART" id="SM00186">
    <property type="entry name" value="FBG"/>
    <property type="match status" value="1"/>
</dbReference>
<evidence type="ECO:0000256" key="1">
    <source>
        <dbReference type="SAM" id="SignalP"/>
    </source>
</evidence>
<keyword evidence="1" id="KW-0732">Signal</keyword>